<evidence type="ECO:0008006" key="7">
    <source>
        <dbReference type="Google" id="ProtNLM"/>
    </source>
</evidence>
<evidence type="ECO:0000313" key="6">
    <source>
        <dbReference type="Proteomes" id="UP000240830"/>
    </source>
</evidence>
<dbReference type="PROSITE" id="PS50212">
    <property type="entry name" value="RASGEF_NTER"/>
    <property type="match status" value="1"/>
</dbReference>
<dbReference type="AlphaFoldDB" id="A0A2H9TIU5"/>
<evidence type="ECO:0000256" key="1">
    <source>
        <dbReference type="ARBA" id="ARBA00022658"/>
    </source>
</evidence>
<dbReference type="InterPro" id="IPR023578">
    <property type="entry name" value="Ras_GEF_dom_sf"/>
</dbReference>
<evidence type="ECO:0000259" key="4">
    <source>
        <dbReference type="PROSITE" id="PS50212"/>
    </source>
</evidence>
<dbReference type="EMBL" id="MTSL01000167">
    <property type="protein sequence ID" value="PJF17665.1"/>
    <property type="molecule type" value="Genomic_DNA"/>
</dbReference>
<dbReference type="InterPro" id="IPR000651">
    <property type="entry name" value="Ras-like_Gua-exchang_fac_N"/>
</dbReference>
<dbReference type="Proteomes" id="UP000240830">
    <property type="component" value="Unassembled WGS sequence"/>
</dbReference>
<keyword evidence="1 2" id="KW-0344">Guanine-nucleotide releasing factor</keyword>
<dbReference type="GO" id="GO:0005085">
    <property type="term" value="F:guanyl-nucleotide exchange factor activity"/>
    <property type="evidence" value="ECO:0007669"/>
    <property type="project" value="UniProtKB-KW"/>
</dbReference>
<dbReference type="STRING" id="1246581.A0A2H9TIU5"/>
<dbReference type="PROSITE" id="PS50009">
    <property type="entry name" value="RASGEF_CAT"/>
    <property type="match status" value="1"/>
</dbReference>
<reference evidence="5 6" key="1">
    <citation type="submission" date="2016-10" db="EMBL/GenBank/DDBJ databases">
        <title>The genome of Paramicrosporidium saccamoebae is the missing link in understanding Cryptomycota and Microsporidia evolution.</title>
        <authorList>
            <person name="Quandt C.A."/>
            <person name="Beaudet D."/>
            <person name="Corsaro D."/>
            <person name="Michel R."/>
            <person name="Corradi N."/>
            <person name="James T."/>
        </authorList>
    </citation>
    <scope>NUCLEOTIDE SEQUENCE [LARGE SCALE GENOMIC DNA]</scope>
    <source>
        <strain evidence="5 6">KSL3</strain>
    </source>
</reference>
<organism evidence="5 6">
    <name type="scientific">Paramicrosporidium saccamoebae</name>
    <dbReference type="NCBI Taxonomy" id="1246581"/>
    <lineage>
        <taxon>Eukaryota</taxon>
        <taxon>Fungi</taxon>
        <taxon>Fungi incertae sedis</taxon>
        <taxon>Cryptomycota</taxon>
        <taxon>Cryptomycota incertae sedis</taxon>
        <taxon>Paramicrosporidium</taxon>
    </lineage>
</organism>
<keyword evidence="6" id="KW-1185">Reference proteome</keyword>
<evidence type="ECO:0000259" key="3">
    <source>
        <dbReference type="PROSITE" id="PS50009"/>
    </source>
</evidence>
<evidence type="ECO:0000313" key="5">
    <source>
        <dbReference type="EMBL" id="PJF17665.1"/>
    </source>
</evidence>
<gene>
    <name evidence="5" type="ORF">PSACC_02510</name>
</gene>
<proteinExistence type="predicted"/>
<dbReference type="GO" id="GO:0005886">
    <property type="term" value="C:plasma membrane"/>
    <property type="evidence" value="ECO:0007669"/>
    <property type="project" value="TreeGrafter"/>
</dbReference>
<evidence type="ECO:0000256" key="2">
    <source>
        <dbReference type="PROSITE-ProRule" id="PRU00168"/>
    </source>
</evidence>
<comment type="caution">
    <text evidence="5">The sequence shown here is derived from an EMBL/GenBank/DDBJ whole genome shotgun (WGS) entry which is preliminary data.</text>
</comment>
<dbReference type="SUPFAM" id="SSF48366">
    <property type="entry name" value="Ras GEF"/>
    <property type="match status" value="1"/>
</dbReference>
<name>A0A2H9TIU5_9FUNG</name>
<dbReference type="Gene3D" id="1.10.840.10">
    <property type="entry name" value="Ras guanine-nucleotide exchange factors catalytic domain"/>
    <property type="match status" value="1"/>
</dbReference>
<dbReference type="InterPro" id="IPR036964">
    <property type="entry name" value="RASGEF_cat_dom_sf"/>
</dbReference>
<dbReference type="PANTHER" id="PTHR23113">
    <property type="entry name" value="GUANINE NUCLEOTIDE EXCHANGE FACTOR"/>
    <property type="match status" value="1"/>
</dbReference>
<protein>
    <recommendedName>
        <fullName evidence="7">Ras-GEF domain-containing protein</fullName>
    </recommendedName>
</protein>
<feature type="domain" description="N-terminal Ras-GEF" evidence="4">
    <location>
        <begin position="1"/>
        <end position="89"/>
    </location>
</feature>
<sequence>MAFRSFVAPVDLAEMLSFRLMHSYDKKEENVKLRTFVTLRQWLCHYYEIDFGEDYVKQPILDAIEKIRGRRLELTLADQQILNKLKKYVNREELAPEELSRDPLRGTYLAGNSSMSSSSESTGSVSWFKKLGRRIRKVIKGDNIEEEVVAGDESSAVSPSIDTGQLSWFDGSISLGYQWTKCDDLATKYGKHSCLAVEYTGIMAEHLCLIESKWFHSVSWTELLSYPHRAQSIDSCIEHFNQMCQWMISEILRAPSHNEQAVIIQKLIRITLKCLGYSNFNSVMQIMLALQNPSVEGLHQAWKRLNEYERSLYEDLVVFVSPLRNFRNIRKAMELQEVACTPCIPFTGLYLSDLSSNRERPGNCDIGCDLVPWFRHQTAARIIKQFKAFQSADRLFSFTLRPELYRYLLSCCQQTQEDQPP</sequence>
<feature type="domain" description="Ras-GEF" evidence="3">
    <location>
        <begin position="199"/>
        <end position="421"/>
    </location>
</feature>
<dbReference type="SMART" id="SM00147">
    <property type="entry name" value="RasGEF"/>
    <property type="match status" value="1"/>
</dbReference>
<dbReference type="PANTHER" id="PTHR23113:SF363">
    <property type="entry name" value="PROTEIN SON OF SEVENLESS"/>
    <property type="match status" value="1"/>
</dbReference>
<dbReference type="Pfam" id="PF00617">
    <property type="entry name" value="RasGEF"/>
    <property type="match status" value="1"/>
</dbReference>
<dbReference type="OrthoDB" id="10254377at2759"/>
<dbReference type="InterPro" id="IPR001895">
    <property type="entry name" value="RASGEF_cat_dom"/>
</dbReference>
<dbReference type="InterPro" id="IPR008937">
    <property type="entry name" value="Ras-like_GEF"/>
</dbReference>
<dbReference type="GO" id="GO:0007265">
    <property type="term" value="P:Ras protein signal transduction"/>
    <property type="evidence" value="ECO:0007669"/>
    <property type="project" value="TreeGrafter"/>
</dbReference>
<accession>A0A2H9TIU5</accession>